<evidence type="ECO:0000313" key="1">
    <source>
        <dbReference type="EMBL" id="NBH62352.1"/>
    </source>
</evidence>
<accession>A0A845QJI5</accession>
<reference evidence="1 2" key="1">
    <citation type="submission" date="2018-08" db="EMBL/GenBank/DDBJ databases">
        <title>Murine metabolic-syndrome-specific gut microbial biobank.</title>
        <authorList>
            <person name="Liu C."/>
        </authorList>
    </citation>
    <scope>NUCLEOTIDE SEQUENCE [LARGE SCALE GENOMIC DNA]</scope>
    <source>
        <strain evidence="1 2">28</strain>
    </source>
</reference>
<proteinExistence type="predicted"/>
<sequence>MSIFIFLVMIIVISLTVLRYYLTKNSEEQREEEEPSLKELMLMGVSAPSEQKVAATTKNSKKSFWEKVYSGEGPQPKYMRHIAKQERLRCIEAAKLAESKEKKEKNI</sequence>
<dbReference type="AlphaFoldDB" id="A0A845QJI5"/>
<organism evidence="1 2">
    <name type="scientific">Anaerotruncus colihominis</name>
    <dbReference type="NCBI Taxonomy" id="169435"/>
    <lineage>
        <taxon>Bacteria</taxon>
        <taxon>Bacillati</taxon>
        <taxon>Bacillota</taxon>
        <taxon>Clostridia</taxon>
        <taxon>Eubacteriales</taxon>
        <taxon>Oscillospiraceae</taxon>
        <taxon>Anaerotruncus</taxon>
    </lineage>
</organism>
<name>A0A845QJI5_9FIRM</name>
<keyword evidence="2" id="KW-1185">Reference proteome</keyword>
<dbReference type="EMBL" id="QXWK01000023">
    <property type="protein sequence ID" value="NBH62352.1"/>
    <property type="molecule type" value="Genomic_DNA"/>
</dbReference>
<dbReference type="Proteomes" id="UP000446866">
    <property type="component" value="Unassembled WGS sequence"/>
</dbReference>
<gene>
    <name evidence="1" type="ORF">D0435_11890</name>
</gene>
<evidence type="ECO:0000313" key="2">
    <source>
        <dbReference type="Proteomes" id="UP000446866"/>
    </source>
</evidence>
<protein>
    <submittedName>
        <fullName evidence="1">Uncharacterized protein</fullName>
    </submittedName>
</protein>
<dbReference type="RefSeq" id="WP_160202639.1">
    <property type="nucleotide sequence ID" value="NZ_QXWK01000023.1"/>
</dbReference>
<comment type="caution">
    <text evidence="1">The sequence shown here is derived from an EMBL/GenBank/DDBJ whole genome shotgun (WGS) entry which is preliminary data.</text>
</comment>